<evidence type="ECO:0000256" key="2">
    <source>
        <dbReference type="SAM" id="Phobius"/>
    </source>
</evidence>
<gene>
    <name evidence="3" type="ORF">EDD18DRAFT_1133191</name>
</gene>
<feature type="compositionally biased region" description="Low complexity" evidence="1">
    <location>
        <begin position="75"/>
        <end position="118"/>
    </location>
</feature>
<name>A0AA39QME8_9AGAR</name>
<dbReference type="AlphaFoldDB" id="A0AA39QME8"/>
<keyword evidence="4" id="KW-1185">Reference proteome</keyword>
<evidence type="ECO:0000313" key="4">
    <source>
        <dbReference type="Proteomes" id="UP001175228"/>
    </source>
</evidence>
<keyword evidence="2" id="KW-0812">Transmembrane</keyword>
<feature type="compositionally biased region" description="Polar residues" evidence="1">
    <location>
        <begin position="157"/>
        <end position="166"/>
    </location>
</feature>
<dbReference type="EMBL" id="JAUEPU010000003">
    <property type="protein sequence ID" value="KAK0504349.1"/>
    <property type="molecule type" value="Genomic_DNA"/>
</dbReference>
<feature type="transmembrane region" description="Helical" evidence="2">
    <location>
        <begin position="299"/>
        <end position="319"/>
    </location>
</feature>
<accession>A0AA39QME8</accession>
<keyword evidence="2" id="KW-1133">Transmembrane helix</keyword>
<dbReference type="Proteomes" id="UP001175228">
    <property type="component" value="Unassembled WGS sequence"/>
</dbReference>
<feature type="region of interest" description="Disordered" evidence="1">
    <location>
        <begin position="205"/>
        <end position="226"/>
    </location>
</feature>
<feature type="compositionally biased region" description="Gly residues" evidence="1">
    <location>
        <begin position="279"/>
        <end position="291"/>
    </location>
</feature>
<feature type="region of interest" description="Disordered" evidence="1">
    <location>
        <begin position="75"/>
        <end position="166"/>
    </location>
</feature>
<feature type="compositionally biased region" description="Gly residues" evidence="1">
    <location>
        <begin position="127"/>
        <end position="139"/>
    </location>
</feature>
<organism evidence="3 4">
    <name type="scientific">Armillaria luteobubalina</name>
    <dbReference type="NCBI Taxonomy" id="153913"/>
    <lineage>
        <taxon>Eukaryota</taxon>
        <taxon>Fungi</taxon>
        <taxon>Dikarya</taxon>
        <taxon>Basidiomycota</taxon>
        <taxon>Agaricomycotina</taxon>
        <taxon>Agaricomycetes</taxon>
        <taxon>Agaricomycetidae</taxon>
        <taxon>Agaricales</taxon>
        <taxon>Marasmiineae</taxon>
        <taxon>Physalacriaceae</taxon>
        <taxon>Armillaria</taxon>
    </lineage>
</organism>
<proteinExistence type="predicted"/>
<feature type="region of interest" description="Disordered" evidence="1">
    <location>
        <begin position="253"/>
        <end position="292"/>
    </location>
</feature>
<evidence type="ECO:0008006" key="5">
    <source>
        <dbReference type="Google" id="ProtNLM"/>
    </source>
</evidence>
<feature type="compositionally biased region" description="Polar residues" evidence="1">
    <location>
        <begin position="208"/>
        <end position="226"/>
    </location>
</feature>
<evidence type="ECO:0000256" key="1">
    <source>
        <dbReference type="SAM" id="MobiDB-lite"/>
    </source>
</evidence>
<feature type="region of interest" description="Disordered" evidence="1">
    <location>
        <begin position="456"/>
        <end position="509"/>
    </location>
</feature>
<evidence type="ECO:0000313" key="3">
    <source>
        <dbReference type="EMBL" id="KAK0504349.1"/>
    </source>
</evidence>
<dbReference type="SUPFAM" id="SSF50044">
    <property type="entry name" value="SH3-domain"/>
    <property type="match status" value="1"/>
</dbReference>
<feature type="region of interest" description="Disordered" evidence="1">
    <location>
        <begin position="398"/>
        <end position="419"/>
    </location>
</feature>
<protein>
    <recommendedName>
        <fullName evidence="5">SH3 domain-containing protein</fullName>
    </recommendedName>
</protein>
<keyword evidence="2" id="KW-0472">Membrane</keyword>
<dbReference type="Gene3D" id="2.30.30.40">
    <property type="entry name" value="SH3 Domains"/>
    <property type="match status" value="1"/>
</dbReference>
<reference evidence="3" key="1">
    <citation type="submission" date="2023-06" db="EMBL/GenBank/DDBJ databases">
        <authorList>
            <consortium name="Lawrence Berkeley National Laboratory"/>
            <person name="Ahrendt S."/>
            <person name="Sahu N."/>
            <person name="Indic B."/>
            <person name="Wong-Bajracharya J."/>
            <person name="Merenyi Z."/>
            <person name="Ke H.-M."/>
            <person name="Monk M."/>
            <person name="Kocsube S."/>
            <person name="Drula E."/>
            <person name="Lipzen A."/>
            <person name="Balint B."/>
            <person name="Henrissat B."/>
            <person name="Andreopoulos B."/>
            <person name="Martin F.M."/>
            <person name="Harder C.B."/>
            <person name="Rigling D."/>
            <person name="Ford K.L."/>
            <person name="Foster G.D."/>
            <person name="Pangilinan J."/>
            <person name="Papanicolaou A."/>
            <person name="Barry K."/>
            <person name="LaButti K."/>
            <person name="Viragh M."/>
            <person name="Koriabine M."/>
            <person name="Yan M."/>
            <person name="Riley R."/>
            <person name="Champramary S."/>
            <person name="Plett K.L."/>
            <person name="Tsai I.J."/>
            <person name="Slot J."/>
            <person name="Sipos G."/>
            <person name="Plett J."/>
            <person name="Nagy L.G."/>
            <person name="Grigoriev I.V."/>
        </authorList>
    </citation>
    <scope>NUCLEOTIDE SEQUENCE</scope>
    <source>
        <strain evidence="3">HWK02</strain>
    </source>
</reference>
<feature type="compositionally biased region" description="Low complexity" evidence="1">
    <location>
        <begin position="259"/>
        <end position="278"/>
    </location>
</feature>
<comment type="caution">
    <text evidence="3">The sequence shown here is derived from an EMBL/GenBank/DDBJ whole genome shotgun (WGS) entry which is preliminary data.</text>
</comment>
<dbReference type="InterPro" id="IPR036028">
    <property type="entry name" value="SH3-like_dom_sf"/>
</dbReference>
<sequence>MHIAARSTHVQRTHPSVPTYSLIQRAPTLINLPVSLPDIPIVSPIVTLLVAGINQQEGASTVTVTTTVSTFAASATESSDSASNDSSSGNSSSSGSTDSSSDSVNSSDSSSASIVSVSDTDDISDSTGGGSSEGSGGGSLASTGSVSAGGGSESSTKISATASGNPTGATSVVTFASNGSNSPINTFIFSSSVITSSGTGSIEGTALPSATHSSGVITPSDTTASTRVNLEADPSATDDIGVFTSSAVSQPTPNLNILSGDASPGSTASATSTYSVNEGTGGTEGGGGSSSNGGLPTGATVVISLLVPAIFAASLLFFIRQRFRAKRNKWNKWWFSNMKSREDDNQASGSGAEATARARSIRSSFGTPYEYHTSRTSTPSFDVPVPILPPMAEIRRGSRSTELSLHNPPDGHGSPPLLVNVDNLPPADMRGVSLYSSRSTSSELYRQYLILGTNDREPATPASVRPPAFVFPKSPQDSTSETTPKRDSGVLGSSYDANPFADSSASSDRQSIPLSDVEIIRRPFEPTLHDEISVSVGDHVQVLKVFNDGWALVEKITVELLPGKGKQSLPQAGLIPIDCLREVWQPLPAFLEDKGVSGYSETGIAL</sequence>